<dbReference type="Proteomes" id="UP000244773">
    <property type="component" value="Segment"/>
</dbReference>
<keyword evidence="3" id="KW-1185">Reference proteome</keyword>
<dbReference type="EMBL" id="KY322437">
    <property type="protein sequence ID" value="AUF82135.1"/>
    <property type="molecule type" value="Genomic_DNA"/>
</dbReference>
<reference evidence="2" key="1">
    <citation type="journal article" date="2018" name="Virology">
        <title>A giant virus infecting green algae encodes key fermentation genes.</title>
        <authorList>
            <person name="Schvarcz C.R."/>
            <person name="Steward G.F."/>
        </authorList>
    </citation>
    <scope>NUCLEOTIDE SEQUENCE [LARGE SCALE GENOMIC DNA]</scope>
</reference>
<organism evidence="2">
    <name type="scientific">Tetraselmis virus 1</name>
    <dbReference type="NCBI Taxonomy" id="2060617"/>
    <lineage>
        <taxon>Viruses</taxon>
        <taxon>Varidnaviria</taxon>
        <taxon>Bamfordvirae</taxon>
        <taxon>Nucleocytoviricota</taxon>
        <taxon>Megaviricetes</taxon>
        <taxon>Imitervirales</taxon>
        <taxon>Allomimiviridae</taxon>
        <taxon>Oceanusvirus</taxon>
        <taxon>Oceanusvirus kaneohense</taxon>
    </lineage>
</organism>
<gene>
    <name evidence="2" type="ORF">TetV_043</name>
</gene>
<sequence>MISDTQKYLLRMNDGRHFTDWTPRGSQPLPADVMPAVAAKEFMIHNAQQRMLDDRTAAASSVGLALDTVAQVQPIPGFEMKQFCDVSACSFQPFDPVKEDKMVLGLQPSARSPDAVPNAKTDIPKSGIPPTTGML</sequence>
<accession>A0A2P0VML1</accession>
<proteinExistence type="predicted"/>
<evidence type="ECO:0000313" key="3">
    <source>
        <dbReference type="Proteomes" id="UP000244773"/>
    </source>
</evidence>
<feature type="region of interest" description="Disordered" evidence="1">
    <location>
        <begin position="108"/>
        <end position="135"/>
    </location>
</feature>
<protein>
    <submittedName>
        <fullName evidence="2">Uncharacterized protein</fullName>
    </submittedName>
</protein>
<evidence type="ECO:0000313" key="2">
    <source>
        <dbReference type="EMBL" id="AUF82135.1"/>
    </source>
</evidence>
<name>A0A2P0VML1_9VIRU</name>
<evidence type="ECO:0000256" key="1">
    <source>
        <dbReference type="SAM" id="MobiDB-lite"/>
    </source>
</evidence>